<comment type="caution">
    <text evidence="1">The sequence shown here is derived from an EMBL/GenBank/DDBJ whole genome shotgun (WGS) entry which is preliminary data.</text>
</comment>
<evidence type="ECO:0000313" key="2">
    <source>
        <dbReference type="Proteomes" id="UP001623348"/>
    </source>
</evidence>
<dbReference type="Proteomes" id="UP001623348">
    <property type="component" value="Unassembled WGS sequence"/>
</dbReference>
<evidence type="ECO:0000313" key="1">
    <source>
        <dbReference type="EMBL" id="GAB0195514.1"/>
    </source>
</evidence>
<name>A0ABC9XD80_GRUJA</name>
<reference evidence="1 2" key="1">
    <citation type="submission" date="2024-06" db="EMBL/GenBank/DDBJ databases">
        <title>The draft genome of Grus japonensis, version 3.</title>
        <authorList>
            <person name="Nabeshima K."/>
            <person name="Suzuki S."/>
            <person name="Onuma M."/>
        </authorList>
    </citation>
    <scope>NUCLEOTIDE SEQUENCE [LARGE SCALE GENOMIC DNA]</scope>
    <source>
        <strain evidence="1 2">451A</strain>
    </source>
</reference>
<dbReference type="AlphaFoldDB" id="A0ABC9XD80"/>
<keyword evidence="2" id="KW-1185">Reference proteome</keyword>
<accession>A0ABC9XD80</accession>
<protein>
    <submittedName>
        <fullName evidence="1">Uncharacterized protein</fullName>
    </submittedName>
</protein>
<gene>
    <name evidence="1" type="ORF">GRJ2_002016700</name>
</gene>
<organism evidence="1 2">
    <name type="scientific">Grus japonensis</name>
    <name type="common">Japanese crane</name>
    <name type="synonym">Red-crowned crane</name>
    <dbReference type="NCBI Taxonomy" id="30415"/>
    <lineage>
        <taxon>Eukaryota</taxon>
        <taxon>Metazoa</taxon>
        <taxon>Chordata</taxon>
        <taxon>Craniata</taxon>
        <taxon>Vertebrata</taxon>
        <taxon>Euteleostomi</taxon>
        <taxon>Archelosauria</taxon>
        <taxon>Archosauria</taxon>
        <taxon>Dinosauria</taxon>
        <taxon>Saurischia</taxon>
        <taxon>Theropoda</taxon>
        <taxon>Coelurosauria</taxon>
        <taxon>Aves</taxon>
        <taxon>Neognathae</taxon>
        <taxon>Neoaves</taxon>
        <taxon>Gruiformes</taxon>
        <taxon>Gruidae</taxon>
        <taxon>Grus</taxon>
    </lineage>
</organism>
<proteinExistence type="predicted"/>
<dbReference type="EMBL" id="BAAFJT010000013">
    <property type="protein sequence ID" value="GAB0195514.1"/>
    <property type="molecule type" value="Genomic_DNA"/>
</dbReference>
<sequence length="110" mass="12241">MWLGSQTVPQLPSPSVASLKDVHYILRVLDQCLTLIQVNEYKQYDKICFKDIPQFLVVALVVSGGFDLHGYCDKVLETTFEKKSLCLSGTDAEQSVKNTCTLKAENPETG</sequence>